<dbReference type="PROSITE" id="PS50850">
    <property type="entry name" value="MFS"/>
    <property type="match status" value="1"/>
</dbReference>
<dbReference type="Pfam" id="PF07690">
    <property type="entry name" value="MFS_1"/>
    <property type="match status" value="1"/>
</dbReference>
<gene>
    <name evidence="9" type="ORF">JM658_00595</name>
</gene>
<feature type="transmembrane region" description="Helical" evidence="7">
    <location>
        <begin position="257"/>
        <end position="279"/>
    </location>
</feature>
<dbReference type="PANTHER" id="PTHR23517">
    <property type="entry name" value="RESISTANCE PROTEIN MDTM, PUTATIVE-RELATED-RELATED"/>
    <property type="match status" value="1"/>
</dbReference>
<sequence>MKNFFLFLKNNAKEISFGWVLTFLSSFGQTFLISLYVPEILKTFDLSKGGFGSIYAICTVISSVIMLTVGHTVDHKPIKKVTAFTVLGLAISCFILGVSHYHIALLFIAFTGLRLCGQGLLSHISFTVMSKYFTADRGKALSISSLGYSVGEAVFPIAIASIILWYDYEIAAIASGVFLLLYLIRLYFVKLDHFDADLDVTKKASAGFLIKQFKEVISDKRFFIMMPASFSTGFISTAIFFYQYLFVEEKGWSLTLYASFFTAYAITRFVLSIAGGFWVDKYTAKKVFRVYLIPMCFGLLALAFIDSIIGALIFLILSGITVGVAGTVKTAVIAEIYGTQQMGTIRSLFTMFMVLSTALGPLIVGWMLDMNIHFSWVIFSLFLLMTFAQLNAQRIRNV</sequence>
<feature type="transmembrane region" description="Helical" evidence="7">
    <location>
        <begin position="374"/>
        <end position="392"/>
    </location>
</feature>
<feature type="transmembrane region" description="Helical" evidence="7">
    <location>
        <begin position="81"/>
        <end position="98"/>
    </location>
</feature>
<keyword evidence="5 7" id="KW-1133">Transmembrane helix</keyword>
<comment type="caution">
    <text evidence="9">The sequence shown here is derived from an EMBL/GenBank/DDBJ whole genome shotgun (WGS) entry which is preliminary data.</text>
</comment>
<feature type="transmembrane region" description="Helical" evidence="7">
    <location>
        <begin position="288"/>
        <end position="305"/>
    </location>
</feature>
<evidence type="ECO:0000256" key="5">
    <source>
        <dbReference type="ARBA" id="ARBA00022989"/>
    </source>
</evidence>
<accession>A0ABS9IYQ8</accession>
<keyword evidence="2" id="KW-0813">Transport</keyword>
<evidence type="ECO:0000256" key="2">
    <source>
        <dbReference type="ARBA" id="ARBA00022448"/>
    </source>
</evidence>
<evidence type="ECO:0000313" key="9">
    <source>
        <dbReference type="EMBL" id="MCF8713314.1"/>
    </source>
</evidence>
<dbReference type="RefSeq" id="WP_236957288.1">
    <property type="nucleotide sequence ID" value="NZ_JAETXX010000001.1"/>
</dbReference>
<keyword evidence="10" id="KW-1185">Reference proteome</keyword>
<dbReference type="InterPro" id="IPR036259">
    <property type="entry name" value="MFS_trans_sf"/>
</dbReference>
<feature type="transmembrane region" description="Helical" evidence="7">
    <location>
        <begin position="140"/>
        <end position="164"/>
    </location>
</feature>
<protein>
    <submittedName>
        <fullName evidence="9">MFS transporter</fullName>
    </submittedName>
</protein>
<feature type="transmembrane region" description="Helical" evidence="7">
    <location>
        <begin position="311"/>
        <end position="336"/>
    </location>
</feature>
<evidence type="ECO:0000256" key="6">
    <source>
        <dbReference type="ARBA" id="ARBA00023136"/>
    </source>
</evidence>
<dbReference type="Proteomes" id="UP000829517">
    <property type="component" value="Unassembled WGS sequence"/>
</dbReference>
<evidence type="ECO:0000313" key="10">
    <source>
        <dbReference type="Proteomes" id="UP000829517"/>
    </source>
</evidence>
<dbReference type="EMBL" id="JAETXX010000001">
    <property type="protein sequence ID" value="MCF8713314.1"/>
    <property type="molecule type" value="Genomic_DNA"/>
</dbReference>
<organism evidence="9 10">
    <name type="scientific">Joostella atrarenae</name>
    <dbReference type="NCBI Taxonomy" id="679257"/>
    <lineage>
        <taxon>Bacteria</taxon>
        <taxon>Pseudomonadati</taxon>
        <taxon>Bacteroidota</taxon>
        <taxon>Flavobacteriia</taxon>
        <taxon>Flavobacteriales</taxon>
        <taxon>Flavobacteriaceae</taxon>
        <taxon>Joostella</taxon>
    </lineage>
</organism>
<comment type="subcellular location">
    <subcellularLocation>
        <location evidence="1">Cell membrane</location>
        <topology evidence="1">Multi-pass membrane protein</topology>
    </subcellularLocation>
</comment>
<dbReference type="InterPro" id="IPR020846">
    <property type="entry name" value="MFS_dom"/>
</dbReference>
<feature type="domain" description="Major facilitator superfamily (MFS) profile" evidence="8">
    <location>
        <begin position="14"/>
        <end position="398"/>
    </location>
</feature>
<keyword evidence="6 7" id="KW-0472">Membrane</keyword>
<keyword evidence="4 7" id="KW-0812">Transmembrane</keyword>
<evidence type="ECO:0000256" key="1">
    <source>
        <dbReference type="ARBA" id="ARBA00004651"/>
    </source>
</evidence>
<feature type="transmembrane region" description="Helical" evidence="7">
    <location>
        <begin position="222"/>
        <end position="245"/>
    </location>
</feature>
<dbReference type="SUPFAM" id="SSF103473">
    <property type="entry name" value="MFS general substrate transporter"/>
    <property type="match status" value="1"/>
</dbReference>
<dbReference type="Gene3D" id="1.20.1250.20">
    <property type="entry name" value="MFS general substrate transporter like domains"/>
    <property type="match status" value="2"/>
</dbReference>
<feature type="transmembrane region" description="Helical" evidence="7">
    <location>
        <begin position="16"/>
        <end position="37"/>
    </location>
</feature>
<evidence type="ECO:0000256" key="4">
    <source>
        <dbReference type="ARBA" id="ARBA00022692"/>
    </source>
</evidence>
<reference evidence="9 10" key="1">
    <citation type="submission" date="2021-01" db="EMBL/GenBank/DDBJ databases">
        <title>Genome sequencing of Joostella atrarenae M1-2 (= KCTC 23194).</title>
        <authorList>
            <person name="Zakaria M.R."/>
            <person name="Lam M.Q."/>
            <person name="Chong C.S."/>
        </authorList>
    </citation>
    <scope>NUCLEOTIDE SEQUENCE [LARGE SCALE GENOMIC DNA]</scope>
    <source>
        <strain evidence="9 10">M1-2</strain>
    </source>
</reference>
<evidence type="ECO:0000256" key="3">
    <source>
        <dbReference type="ARBA" id="ARBA00022475"/>
    </source>
</evidence>
<name>A0ABS9IYQ8_9FLAO</name>
<dbReference type="InterPro" id="IPR011701">
    <property type="entry name" value="MFS"/>
</dbReference>
<evidence type="ECO:0000259" key="8">
    <source>
        <dbReference type="PROSITE" id="PS50850"/>
    </source>
</evidence>
<proteinExistence type="predicted"/>
<keyword evidence="3" id="KW-1003">Cell membrane</keyword>
<feature type="transmembrane region" description="Helical" evidence="7">
    <location>
        <begin position="170"/>
        <end position="188"/>
    </location>
</feature>
<feature type="transmembrane region" description="Helical" evidence="7">
    <location>
        <begin position="348"/>
        <end position="368"/>
    </location>
</feature>
<evidence type="ECO:0000256" key="7">
    <source>
        <dbReference type="SAM" id="Phobius"/>
    </source>
</evidence>
<dbReference type="PANTHER" id="PTHR23517:SF3">
    <property type="entry name" value="INTEGRAL MEMBRANE TRANSPORT PROTEIN"/>
    <property type="match status" value="1"/>
</dbReference>
<dbReference type="InterPro" id="IPR050171">
    <property type="entry name" value="MFS_Transporters"/>
</dbReference>
<feature type="transmembrane region" description="Helical" evidence="7">
    <location>
        <begin position="49"/>
        <end position="69"/>
    </location>
</feature>